<dbReference type="OrthoDB" id="9794671at2"/>
<dbReference type="Proteomes" id="UP000250369">
    <property type="component" value="Unassembled WGS sequence"/>
</dbReference>
<dbReference type="SUPFAM" id="SSF51445">
    <property type="entry name" value="(Trans)glycosidases"/>
    <property type="match status" value="1"/>
</dbReference>
<dbReference type="InterPro" id="IPR017853">
    <property type="entry name" value="GH"/>
</dbReference>
<evidence type="ECO:0008006" key="3">
    <source>
        <dbReference type="Google" id="ProtNLM"/>
    </source>
</evidence>
<dbReference type="RefSeq" id="WP_113029856.1">
    <property type="nucleotide sequence ID" value="NZ_QMFB01000002.1"/>
</dbReference>
<evidence type="ECO:0000313" key="1">
    <source>
        <dbReference type="EMBL" id="RAV22450.1"/>
    </source>
</evidence>
<accession>A0A329MSC6</accession>
<dbReference type="EMBL" id="QMFB01000002">
    <property type="protein sequence ID" value="RAV22450.1"/>
    <property type="molecule type" value="Genomic_DNA"/>
</dbReference>
<protein>
    <recommendedName>
        <fullName evidence="3">Glycosyl hydrolase-like 10 domain-containing protein</fullName>
    </recommendedName>
</protein>
<gene>
    <name evidence="1" type="ORF">DQG23_05790</name>
</gene>
<keyword evidence="2" id="KW-1185">Reference proteome</keyword>
<proteinExistence type="predicted"/>
<comment type="caution">
    <text evidence="1">The sequence shown here is derived from an EMBL/GenBank/DDBJ whole genome shotgun (WGS) entry which is preliminary data.</text>
</comment>
<dbReference type="AlphaFoldDB" id="A0A329MSC6"/>
<evidence type="ECO:0000313" key="2">
    <source>
        <dbReference type="Proteomes" id="UP000250369"/>
    </source>
</evidence>
<sequence length="495" mass="56733">MRKAKRRSYLFNWDGSDCLAMLKERPTERDLLEQVFGPLEGSGVDTICYMQGVGNFAEYRSEVLPLAGENRGFRFNGVSSYKRYANVKHFLDNGLDPLEIVTRGARERKLDVFFSYRLNDIHDHWPDCIDFMPRFKAEHPEWLHPKELFPDFHGNTAITTALDYTVKDVRDFRLSIIREAMENYAFDGLELDFMRSPFYFHWDKGLGSAYMMTDFVSEVRGMLDEIGGTRGVYIELAVRVCTTAIGSRMAGFDVETWAKRGLIDHVIAGTGGLNIDTKGYKQLLHGTGVSFYPCLYGDYERIASNDNVMRGVAEALLAEEPDGIYAFNMYPTPARRAELVKQIGSLETLKGLDKTYIVDMDYDYILTREEWRYNLHLPITLGETEREPLLIPIRAGKGLAGLPPETNVRIRLKIWIKDVTEDDDLRFGFNGMTLAAPLRESVEGEFAQDWLVWELDRSRIIPVNEVSIRLANRNRHLKAFAPAIVQRINLEVKFG</sequence>
<organism evidence="1 2">
    <name type="scientific">Paenibacillus contaminans</name>
    <dbReference type="NCBI Taxonomy" id="450362"/>
    <lineage>
        <taxon>Bacteria</taxon>
        <taxon>Bacillati</taxon>
        <taxon>Bacillota</taxon>
        <taxon>Bacilli</taxon>
        <taxon>Bacillales</taxon>
        <taxon>Paenibacillaceae</taxon>
        <taxon>Paenibacillus</taxon>
    </lineage>
</organism>
<reference evidence="1 2" key="1">
    <citation type="journal article" date="2009" name="Int. J. Syst. Evol. Microbiol.">
        <title>Paenibacillus contaminans sp. nov., isolated from a contaminated laboratory plate.</title>
        <authorList>
            <person name="Chou J.H."/>
            <person name="Lee J.H."/>
            <person name="Lin M.C."/>
            <person name="Chang P.S."/>
            <person name="Arun A.B."/>
            <person name="Young C.C."/>
            <person name="Chen W.M."/>
        </authorList>
    </citation>
    <scope>NUCLEOTIDE SEQUENCE [LARGE SCALE GENOMIC DNA]</scope>
    <source>
        <strain evidence="1 2">CKOBP-6</strain>
    </source>
</reference>
<name>A0A329MSC6_9BACL</name>